<accession>A0A5D4KLS1</accession>
<dbReference type="InterPro" id="IPR003675">
    <property type="entry name" value="Rce1/LyrA-like_dom"/>
</dbReference>
<evidence type="ECO:0000259" key="2">
    <source>
        <dbReference type="Pfam" id="PF02517"/>
    </source>
</evidence>
<feature type="transmembrane region" description="Helical" evidence="1">
    <location>
        <begin position="36"/>
        <end position="64"/>
    </location>
</feature>
<evidence type="ECO:0000313" key="4">
    <source>
        <dbReference type="Proteomes" id="UP000323317"/>
    </source>
</evidence>
<dbReference type="Pfam" id="PF02517">
    <property type="entry name" value="Rce1-like"/>
    <property type="match status" value="1"/>
</dbReference>
<comment type="caution">
    <text evidence="3">The sequence shown here is derived from an EMBL/GenBank/DDBJ whole genome shotgun (WGS) entry which is preliminary data.</text>
</comment>
<keyword evidence="1" id="KW-0472">Membrane</keyword>
<feature type="transmembrane region" description="Helical" evidence="1">
    <location>
        <begin position="127"/>
        <end position="144"/>
    </location>
</feature>
<keyword evidence="1" id="KW-0812">Transmembrane</keyword>
<feature type="transmembrane region" description="Helical" evidence="1">
    <location>
        <begin position="85"/>
        <end position="107"/>
    </location>
</feature>
<dbReference type="GO" id="GO:0080120">
    <property type="term" value="P:CAAX-box protein maturation"/>
    <property type="evidence" value="ECO:0007669"/>
    <property type="project" value="UniProtKB-ARBA"/>
</dbReference>
<gene>
    <name evidence="3" type="ORF">FZC79_00075</name>
</gene>
<evidence type="ECO:0000313" key="3">
    <source>
        <dbReference type="EMBL" id="TYR77263.1"/>
    </source>
</evidence>
<dbReference type="EMBL" id="VTEH01000001">
    <property type="protein sequence ID" value="TYR77263.1"/>
    <property type="molecule type" value="Genomic_DNA"/>
</dbReference>
<dbReference type="Proteomes" id="UP000323317">
    <property type="component" value="Unassembled WGS sequence"/>
</dbReference>
<keyword evidence="1" id="KW-1133">Transmembrane helix</keyword>
<reference evidence="3 4" key="1">
    <citation type="submission" date="2019-08" db="EMBL/GenBank/DDBJ databases">
        <title>Bacillus genomes from the desert of Cuatro Cienegas, Coahuila.</title>
        <authorList>
            <person name="Olmedo-Alvarez G."/>
        </authorList>
    </citation>
    <scope>NUCLEOTIDE SEQUENCE [LARGE SCALE GENOMIC DNA]</scope>
    <source>
        <strain evidence="3 4">CH40_1T</strain>
    </source>
</reference>
<organism evidence="3 4">
    <name type="scientific">Rossellomorea vietnamensis</name>
    <dbReference type="NCBI Taxonomy" id="218284"/>
    <lineage>
        <taxon>Bacteria</taxon>
        <taxon>Bacillati</taxon>
        <taxon>Bacillota</taxon>
        <taxon>Bacilli</taxon>
        <taxon>Bacillales</taxon>
        <taxon>Bacillaceae</taxon>
        <taxon>Rossellomorea</taxon>
    </lineage>
</organism>
<feature type="transmembrane region" description="Helical" evidence="1">
    <location>
        <begin position="188"/>
        <end position="208"/>
    </location>
</feature>
<keyword evidence="3" id="KW-0482">Metalloprotease</keyword>
<feature type="transmembrane region" description="Helical" evidence="1">
    <location>
        <begin position="215"/>
        <end position="237"/>
    </location>
</feature>
<dbReference type="GO" id="GO:0008237">
    <property type="term" value="F:metallopeptidase activity"/>
    <property type="evidence" value="ECO:0007669"/>
    <property type="project" value="UniProtKB-KW"/>
</dbReference>
<keyword evidence="3" id="KW-0378">Hydrolase</keyword>
<protein>
    <submittedName>
        <fullName evidence="3">CPBP family intramembrane metalloprotease</fullName>
    </submittedName>
</protein>
<dbReference type="GO" id="GO:0006508">
    <property type="term" value="P:proteolysis"/>
    <property type="evidence" value="ECO:0007669"/>
    <property type="project" value="UniProtKB-KW"/>
</dbReference>
<feature type="domain" description="CAAX prenyl protease 2/Lysostaphin resistance protein A-like" evidence="2">
    <location>
        <begin position="130"/>
        <end position="227"/>
    </location>
</feature>
<evidence type="ECO:0000256" key="1">
    <source>
        <dbReference type="SAM" id="Phobius"/>
    </source>
</evidence>
<dbReference type="GO" id="GO:0004175">
    <property type="term" value="F:endopeptidase activity"/>
    <property type="evidence" value="ECO:0007669"/>
    <property type="project" value="UniProtKB-ARBA"/>
</dbReference>
<name>A0A5D4KLS1_9BACI</name>
<sequence>MVLSGHCRWYHKKNSTYKLFLRCEMRKTLLLMGPTIMIFIGLTLIGNVPLTFALFYGWLLLIPVYSSWKKQNHSQWKFSITSRSLMLGMVSGTLVLVIIFAAVSYLFSFLIDLELIRSLLKQWDFDGKMIWVLIAVLLILNPYLEENYWRNFIFQELKMSTSAGNAIIISSFFYSLYHLLSLVELFNWPFNVLAVIPIFLAGLIWGIFRHKSGSLAAPILSHVLADTGIILIYLVYIHTW</sequence>
<feature type="transmembrane region" description="Helical" evidence="1">
    <location>
        <begin position="165"/>
        <end position="182"/>
    </location>
</feature>
<keyword evidence="3" id="KW-0645">Protease</keyword>
<proteinExistence type="predicted"/>
<dbReference type="AlphaFoldDB" id="A0A5D4KLS1"/>